<keyword evidence="5" id="KW-1185">Reference proteome</keyword>
<dbReference type="Proteomes" id="UP001500730">
    <property type="component" value="Unassembled WGS sequence"/>
</dbReference>
<evidence type="ECO:0000256" key="1">
    <source>
        <dbReference type="SAM" id="MobiDB-lite"/>
    </source>
</evidence>
<accession>A0ABP5YB92</accession>
<comment type="caution">
    <text evidence="4">The sequence shown here is derived from an EMBL/GenBank/DDBJ whole genome shotgun (WGS) entry which is preliminary data.</text>
</comment>
<dbReference type="InterPro" id="IPR052159">
    <property type="entry name" value="Competence_DNA_uptake"/>
</dbReference>
<dbReference type="PANTHER" id="PTHR30619">
    <property type="entry name" value="DNA INTERNALIZATION/COMPETENCE PROTEIN COMEC/REC2"/>
    <property type="match status" value="1"/>
</dbReference>
<dbReference type="InterPro" id="IPR036866">
    <property type="entry name" value="RibonucZ/Hydroxyglut_hydro"/>
</dbReference>
<feature type="signal peptide" evidence="2">
    <location>
        <begin position="1"/>
        <end position="38"/>
    </location>
</feature>
<keyword evidence="2" id="KW-0732">Signal</keyword>
<dbReference type="Pfam" id="PF00932">
    <property type="entry name" value="LTD"/>
    <property type="match status" value="1"/>
</dbReference>
<evidence type="ECO:0000256" key="2">
    <source>
        <dbReference type="SAM" id="SignalP"/>
    </source>
</evidence>
<name>A0ABP5YB92_9MICO</name>
<evidence type="ECO:0000313" key="5">
    <source>
        <dbReference type="Proteomes" id="UP001500730"/>
    </source>
</evidence>
<evidence type="ECO:0000313" key="4">
    <source>
        <dbReference type="EMBL" id="GAA2478204.1"/>
    </source>
</evidence>
<dbReference type="EMBL" id="BAAARE010000005">
    <property type="protein sequence ID" value="GAA2478204.1"/>
    <property type="molecule type" value="Genomic_DNA"/>
</dbReference>
<dbReference type="SUPFAM" id="SSF56281">
    <property type="entry name" value="Metallo-hydrolase/oxidoreductase"/>
    <property type="match status" value="2"/>
</dbReference>
<dbReference type="SUPFAM" id="SSF74853">
    <property type="entry name" value="Lamin A/C globular tail domain"/>
    <property type="match status" value="1"/>
</dbReference>
<reference evidence="5" key="1">
    <citation type="journal article" date="2019" name="Int. J. Syst. Evol. Microbiol.">
        <title>The Global Catalogue of Microorganisms (GCM) 10K type strain sequencing project: providing services to taxonomists for standard genome sequencing and annotation.</title>
        <authorList>
            <consortium name="The Broad Institute Genomics Platform"/>
            <consortium name="The Broad Institute Genome Sequencing Center for Infectious Disease"/>
            <person name="Wu L."/>
            <person name="Ma J."/>
        </authorList>
    </citation>
    <scope>NUCLEOTIDE SEQUENCE [LARGE SCALE GENOMIC DNA]</scope>
    <source>
        <strain evidence="5">JCM 16259</strain>
    </source>
</reference>
<dbReference type="Gene3D" id="3.60.15.10">
    <property type="entry name" value="Ribonuclease Z/Hydroxyacylglutathione hydrolase-like"/>
    <property type="match status" value="1"/>
</dbReference>
<sequence>MTHPGGPLVYRPRLAALLLIGAALAAPATLLTSTPASAAVPDAPHCSTSGTWRQGELNVYWFDVEQGDSQLVVGPTGKTLLIDLGETAWNSTGSGTEATSVAAQIRSICGIASGPVHLDYVMASHHHLDHIGYPGNPNDAPTAYGNGIYQLLTPTSVGGLGFTVGQVLDHDGGVWTDSNGDKDCDVGTTAAPSTETAWHNVGTTSQTSKRWICWLYGPSGQADRANIDGKVLRVTNTAAWPTLDLGTGVTSAVVEANGKDVKEADGVTPVSGDHSADALPPSENDYSIGLRTSFGPFVYGTAGDSDGEYATSANSYTYNNIEALLSTKMGAVNALRANHHGSGHSSSDAYLNATKPQVGFISCGANSFGHPGNRTLNAFRSVGADIFLANDPCDTTDPSGAPIDYTGTFNHNGTVHLATTGTGAGFTVDYDSGTKTYATRTGGSGGSTGDPSKVEVNEFLMAPSGTGTEWVELYNPTTSPVDIGGYYVDDVAGGGGAPKAVPAGTTIPAGGRWVMDVGTGYLNNTGSESVRFLKIAGGVETVYDSYTYSLGSTQYDKVFHRTSDGGAWCSTISANVTKGTANPATCP</sequence>
<organism evidence="4 5">
    <name type="scientific">Terrabacter carboxydivorans</name>
    <dbReference type="NCBI Taxonomy" id="619730"/>
    <lineage>
        <taxon>Bacteria</taxon>
        <taxon>Bacillati</taxon>
        <taxon>Actinomycetota</taxon>
        <taxon>Actinomycetes</taxon>
        <taxon>Micrococcales</taxon>
        <taxon>Intrasporangiaceae</taxon>
        <taxon>Terrabacter</taxon>
    </lineage>
</organism>
<dbReference type="PROSITE" id="PS51841">
    <property type="entry name" value="LTD"/>
    <property type="match status" value="1"/>
</dbReference>
<protein>
    <recommendedName>
        <fullName evidence="3">LTD domain-containing protein</fullName>
    </recommendedName>
</protein>
<evidence type="ECO:0000259" key="3">
    <source>
        <dbReference type="PROSITE" id="PS51841"/>
    </source>
</evidence>
<feature type="domain" description="LTD" evidence="3">
    <location>
        <begin position="444"/>
        <end position="550"/>
    </location>
</feature>
<dbReference type="InterPro" id="IPR036415">
    <property type="entry name" value="Lamin_tail_dom_sf"/>
</dbReference>
<dbReference type="InterPro" id="IPR001322">
    <property type="entry name" value="Lamin_tail_dom"/>
</dbReference>
<feature type="region of interest" description="Disordered" evidence="1">
    <location>
        <begin position="263"/>
        <end position="282"/>
    </location>
</feature>
<proteinExistence type="predicted"/>
<dbReference type="PANTHER" id="PTHR30619:SF1">
    <property type="entry name" value="RECOMBINATION PROTEIN 2"/>
    <property type="match status" value="1"/>
</dbReference>
<feature type="chain" id="PRO_5046570649" description="LTD domain-containing protein" evidence="2">
    <location>
        <begin position="39"/>
        <end position="587"/>
    </location>
</feature>
<gene>
    <name evidence="4" type="ORF">GCM10009858_14490</name>
</gene>